<keyword evidence="2" id="KW-0732">Signal</keyword>
<dbReference type="EMBL" id="MRZV01000053">
    <property type="protein sequence ID" value="PIK60589.1"/>
    <property type="molecule type" value="Genomic_DNA"/>
</dbReference>
<feature type="domain" description="C-type lectin" evidence="3">
    <location>
        <begin position="279"/>
        <end position="397"/>
    </location>
</feature>
<protein>
    <submittedName>
        <fullName evidence="4">Putative macrophage mannose receptor 1-like</fullName>
    </submittedName>
</protein>
<feature type="region of interest" description="Disordered" evidence="1">
    <location>
        <begin position="220"/>
        <end position="266"/>
    </location>
</feature>
<evidence type="ECO:0000313" key="4">
    <source>
        <dbReference type="EMBL" id="PIK60589.1"/>
    </source>
</evidence>
<dbReference type="SMART" id="SM00034">
    <property type="entry name" value="CLECT"/>
    <property type="match status" value="1"/>
</dbReference>
<dbReference type="SUPFAM" id="SSF56436">
    <property type="entry name" value="C-type lectin-like"/>
    <property type="match status" value="1"/>
</dbReference>
<dbReference type="GO" id="GO:0004888">
    <property type="term" value="F:transmembrane signaling receptor activity"/>
    <property type="evidence" value="ECO:0007669"/>
    <property type="project" value="InterPro"/>
</dbReference>
<dbReference type="Pfam" id="PF00059">
    <property type="entry name" value="Lectin_C"/>
    <property type="match status" value="1"/>
</dbReference>
<organism evidence="4 5">
    <name type="scientific">Stichopus japonicus</name>
    <name type="common">Sea cucumber</name>
    <dbReference type="NCBI Taxonomy" id="307972"/>
    <lineage>
        <taxon>Eukaryota</taxon>
        <taxon>Metazoa</taxon>
        <taxon>Echinodermata</taxon>
        <taxon>Eleutherozoa</taxon>
        <taxon>Echinozoa</taxon>
        <taxon>Holothuroidea</taxon>
        <taxon>Aspidochirotacea</taxon>
        <taxon>Aspidochirotida</taxon>
        <taxon>Stichopodidae</taxon>
        <taxon>Apostichopus</taxon>
    </lineage>
</organism>
<dbReference type="AlphaFoldDB" id="A0A2G8LK06"/>
<dbReference type="Proteomes" id="UP000230750">
    <property type="component" value="Unassembled WGS sequence"/>
</dbReference>
<dbReference type="GO" id="GO:0005886">
    <property type="term" value="C:plasma membrane"/>
    <property type="evidence" value="ECO:0007669"/>
    <property type="project" value="InterPro"/>
</dbReference>
<keyword evidence="4" id="KW-0675">Receptor</keyword>
<dbReference type="CDD" id="cd00037">
    <property type="entry name" value="CLECT"/>
    <property type="match status" value="1"/>
</dbReference>
<name>A0A2G8LK06_STIJA</name>
<proteinExistence type="predicted"/>
<evidence type="ECO:0000256" key="1">
    <source>
        <dbReference type="SAM" id="MobiDB-lite"/>
    </source>
</evidence>
<dbReference type="PANTHER" id="PTHR15028:SF6">
    <property type="entry name" value="B-CELL DIFFERENTIATION ANTIGEN CD72"/>
    <property type="match status" value="1"/>
</dbReference>
<reference evidence="4 5" key="1">
    <citation type="journal article" date="2017" name="PLoS Biol.">
        <title>The sea cucumber genome provides insights into morphological evolution and visceral regeneration.</title>
        <authorList>
            <person name="Zhang X."/>
            <person name="Sun L."/>
            <person name="Yuan J."/>
            <person name="Sun Y."/>
            <person name="Gao Y."/>
            <person name="Zhang L."/>
            <person name="Li S."/>
            <person name="Dai H."/>
            <person name="Hamel J.F."/>
            <person name="Liu C."/>
            <person name="Yu Y."/>
            <person name="Liu S."/>
            <person name="Lin W."/>
            <person name="Guo K."/>
            <person name="Jin S."/>
            <person name="Xu P."/>
            <person name="Storey K.B."/>
            <person name="Huan P."/>
            <person name="Zhang T."/>
            <person name="Zhou Y."/>
            <person name="Zhang J."/>
            <person name="Lin C."/>
            <person name="Li X."/>
            <person name="Xing L."/>
            <person name="Huo D."/>
            <person name="Sun M."/>
            <person name="Wang L."/>
            <person name="Mercier A."/>
            <person name="Li F."/>
            <person name="Yang H."/>
            <person name="Xiang J."/>
        </authorList>
    </citation>
    <scope>NUCLEOTIDE SEQUENCE [LARGE SCALE GENOMIC DNA]</scope>
    <source>
        <strain evidence="4">Shaxun</strain>
        <tissue evidence="4">Muscle</tissue>
    </source>
</reference>
<feature type="compositionally biased region" description="Polar residues" evidence="1">
    <location>
        <begin position="227"/>
        <end position="239"/>
    </location>
</feature>
<dbReference type="InterPro" id="IPR016187">
    <property type="entry name" value="CTDL_fold"/>
</dbReference>
<dbReference type="InterPro" id="IPR039689">
    <property type="entry name" value="CD72"/>
</dbReference>
<gene>
    <name evidence="4" type="ORF">BSL78_02525</name>
</gene>
<dbReference type="PROSITE" id="PS50041">
    <property type="entry name" value="C_TYPE_LECTIN_2"/>
    <property type="match status" value="1"/>
</dbReference>
<feature type="signal peptide" evidence="2">
    <location>
        <begin position="1"/>
        <end position="21"/>
    </location>
</feature>
<dbReference type="InterPro" id="IPR001304">
    <property type="entry name" value="C-type_lectin-like"/>
</dbReference>
<dbReference type="Gene3D" id="3.10.100.10">
    <property type="entry name" value="Mannose-Binding Protein A, subunit A"/>
    <property type="match status" value="1"/>
</dbReference>
<accession>A0A2G8LK06</accession>
<comment type="caution">
    <text evidence="4">The sequence shown here is derived from an EMBL/GenBank/DDBJ whole genome shotgun (WGS) entry which is preliminary data.</text>
</comment>
<dbReference type="PANTHER" id="PTHR15028">
    <property type="entry name" value="CD72-RELATED"/>
    <property type="match status" value="1"/>
</dbReference>
<sequence length="410" mass="45271">MAGISLAVVLLVSIIGQRVVTLTACPTEKGYFHFDEKCFWVLDDSVENNANALLKCGNLAGEWRFPTVDELAGTKLNRAWVMGPDSLKCYAAITSDEQKMIEIACSLQIGVVCILVQNDVPSETYVKTQLASLDGHITSVNAYDVDITKFKESVQSFNNSVSEVTGTFERWKRQAPSLGDRRRILNAGQLSKIQSVRSRVGGLTRSRTITNRLTSNRRIAVGGGVGNTDQGAATDNVQDTPRERTNLPRVGAAPMNGEDGRLPGERNGKEMCMGGWKRFGRSCVKLEKNAVSWNLAKTECETFIYKQSKATLINLSDEGVRNRLSKMLTVMEDGDIQPFWTSGNDVNIEGALQWDESNAMTQAGAISGNSEENDCVVYQSDNLQFESCEETFAYVCEMREPNITDEDLVR</sequence>
<keyword evidence="5" id="KW-1185">Reference proteome</keyword>
<evidence type="ECO:0000256" key="2">
    <source>
        <dbReference type="SAM" id="SignalP"/>
    </source>
</evidence>
<feature type="chain" id="PRO_5013721869" evidence="2">
    <location>
        <begin position="22"/>
        <end position="410"/>
    </location>
</feature>
<evidence type="ECO:0000313" key="5">
    <source>
        <dbReference type="Proteomes" id="UP000230750"/>
    </source>
</evidence>
<dbReference type="InterPro" id="IPR016186">
    <property type="entry name" value="C-type_lectin-like/link_sf"/>
</dbReference>
<dbReference type="OrthoDB" id="10626906at2759"/>
<evidence type="ECO:0000259" key="3">
    <source>
        <dbReference type="PROSITE" id="PS50041"/>
    </source>
</evidence>